<keyword evidence="6" id="KW-0472">Membrane</keyword>
<keyword evidence="2" id="KW-0813">Transport</keyword>
<dbReference type="EMBL" id="CP151509">
    <property type="protein sequence ID" value="WZN64166.1"/>
    <property type="molecule type" value="Genomic_DNA"/>
</dbReference>
<evidence type="ECO:0000256" key="9">
    <source>
        <dbReference type="ARBA" id="ARBA00023303"/>
    </source>
</evidence>
<evidence type="ECO:0000256" key="3">
    <source>
        <dbReference type="ARBA" id="ARBA00022692"/>
    </source>
</evidence>
<dbReference type="PRINTS" id="PR00762">
    <property type="entry name" value="CLCHANNEL"/>
</dbReference>
<sequence length="522" mass="53711">MASPGARLQARRPVGSHGVRSPRCVRWTRIDRIPRARPGPEGDEAEPTRQKEDLLLEPDAKVLFVACLTGLWTGSGVVGLNKAIHLVEDSVAHVDWHGVFVPEALAVPVLGGATVSLAKVAVGKEGGGRLKPIVDSVLAAVTLGTGFSLGPEGPSVDIGKSLAKSFRRAVPGGCYTALLAAGSAAGISAGFNAPISGVFFALETVLERESTGDAAATRGEPPPKEALDLAVVTLASVLAAIVSQIGLGSEPAMTIPEYRLGSYLDFPLYLVLGFLSGGVSQTFTKSVAIGTDWVDGLLAARGVGREVLPVLGGVAVGAIAMVSPEVTYQGFQNFNRILLQGGDFTIPALGLICVSKILATSISRASGLTGGLYAPTLFLGAVTGSLYGKLLDNLLAGTQLESLVAGQESFALVGMASTLAAVCRVPLTSTLLLFELTRDYGIVLPTLGGVALSFLFVSSSEKLEKPQQTLFPTAGAAADRESAKEAAAVRAAYDEGYRDCSLGKGNKYTVNAGGGSSSMGED</sequence>
<evidence type="ECO:0000256" key="4">
    <source>
        <dbReference type="ARBA" id="ARBA00022989"/>
    </source>
</evidence>
<dbReference type="InterPro" id="IPR050368">
    <property type="entry name" value="ClC-type_chloride_channel"/>
</dbReference>
<dbReference type="InterPro" id="IPR001807">
    <property type="entry name" value="ClC"/>
</dbReference>
<reference evidence="11" key="1">
    <citation type="submission" date="2021-01" db="EMBL/GenBank/DDBJ databases">
        <authorList>
            <person name="Corre E."/>
            <person name="Pelletier E."/>
            <person name="Niang G."/>
            <person name="Scheremetjew M."/>
            <person name="Finn R."/>
            <person name="Kale V."/>
            <person name="Holt S."/>
            <person name="Cochrane G."/>
            <person name="Meng A."/>
            <person name="Brown T."/>
            <person name="Cohen L."/>
        </authorList>
    </citation>
    <scope>NUCLEOTIDE SEQUENCE</scope>
    <source>
        <strain evidence="11">RCC1871</strain>
    </source>
</reference>
<evidence type="ECO:0000256" key="7">
    <source>
        <dbReference type="ARBA" id="ARBA00023173"/>
    </source>
</evidence>
<evidence type="ECO:0000256" key="5">
    <source>
        <dbReference type="ARBA" id="ARBA00023065"/>
    </source>
</evidence>
<keyword evidence="8" id="KW-0868">Chloride</keyword>
<organism evidence="11">
    <name type="scientific">Chloropicon roscoffensis</name>
    <dbReference type="NCBI Taxonomy" id="1461544"/>
    <lineage>
        <taxon>Eukaryota</taxon>
        <taxon>Viridiplantae</taxon>
        <taxon>Chlorophyta</taxon>
        <taxon>Chloropicophyceae</taxon>
        <taxon>Chloropicales</taxon>
        <taxon>Chloropicaceae</taxon>
        <taxon>Chloropicon</taxon>
    </lineage>
</organism>
<dbReference type="PANTHER" id="PTHR43427">
    <property type="entry name" value="CHLORIDE CHANNEL PROTEIN CLC-E"/>
    <property type="match status" value="1"/>
</dbReference>
<keyword evidence="13" id="KW-1185">Reference proteome</keyword>
<evidence type="ECO:0000313" key="13">
    <source>
        <dbReference type="Proteomes" id="UP001472866"/>
    </source>
</evidence>
<dbReference type="Proteomes" id="UP001472866">
    <property type="component" value="Chromosome 09"/>
</dbReference>
<feature type="region of interest" description="Disordered" evidence="10">
    <location>
        <begin position="1"/>
        <end position="20"/>
    </location>
</feature>
<keyword evidence="7" id="KW-0869">Chloride channel</keyword>
<dbReference type="InterPro" id="IPR014743">
    <property type="entry name" value="Cl-channel_core"/>
</dbReference>
<protein>
    <submittedName>
        <fullName evidence="12">Chloride channel protein</fullName>
    </submittedName>
</protein>
<comment type="subcellular location">
    <subcellularLocation>
        <location evidence="1">Membrane</location>
        <topology evidence="1">Multi-pass membrane protein</topology>
    </subcellularLocation>
</comment>
<dbReference type="PANTHER" id="PTHR43427:SF6">
    <property type="entry name" value="CHLORIDE CHANNEL PROTEIN CLC-E"/>
    <property type="match status" value="1"/>
</dbReference>
<name>A0A7S3CH11_9CHLO</name>
<evidence type="ECO:0000313" key="12">
    <source>
        <dbReference type="EMBL" id="WZN64166.1"/>
    </source>
</evidence>
<evidence type="ECO:0000313" key="11">
    <source>
        <dbReference type="EMBL" id="CAE0196263.1"/>
    </source>
</evidence>
<evidence type="ECO:0000256" key="10">
    <source>
        <dbReference type="SAM" id="MobiDB-lite"/>
    </source>
</evidence>
<evidence type="ECO:0000256" key="2">
    <source>
        <dbReference type="ARBA" id="ARBA00022448"/>
    </source>
</evidence>
<dbReference type="EMBL" id="HBHZ01012101">
    <property type="protein sequence ID" value="CAE0196263.1"/>
    <property type="molecule type" value="Transcribed_RNA"/>
</dbReference>
<gene>
    <name evidence="11" type="ORF">CROS1456_LOCUS9360</name>
    <name evidence="12" type="ORF">HKI87_09g57200</name>
</gene>
<keyword evidence="9" id="KW-0407">Ion channel</keyword>
<dbReference type="Gene3D" id="1.10.3080.10">
    <property type="entry name" value="Clc chloride channel"/>
    <property type="match status" value="1"/>
</dbReference>
<evidence type="ECO:0000256" key="6">
    <source>
        <dbReference type="ARBA" id="ARBA00023136"/>
    </source>
</evidence>
<keyword evidence="4" id="KW-1133">Transmembrane helix</keyword>
<dbReference type="GO" id="GO:0034707">
    <property type="term" value="C:chloride channel complex"/>
    <property type="evidence" value="ECO:0007669"/>
    <property type="project" value="UniProtKB-KW"/>
</dbReference>
<evidence type="ECO:0000256" key="8">
    <source>
        <dbReference type="ARBA" id="ARBA00023214"/>
    </source>
</evidence>
<evidence type="ECO:0000256" key="1">
    <source>
        <dbReference type="ARBA" id="ARBA00004141"/>
    </source>
</evidence>
<dbReference type="AlphaFoldDB" id="A0A7S3CH11"/>
<dbReference type="SUPFAM" id="SSF81340">
    <property type="entry name" value="Clc chloride channel"/>
    <property type="match status" value="1"/>
</dbReference>
<reference evidence="12 13" key="2">
    <citation type="submission" date="2024-03" db="EMBL/GenBank/DDBJ databases">
        <title>Complete genome sequence of the green alga Chloropicon roscoffensis RCC1871.</title>
        <authorList>
            <person name="Lemieux C."/>
            <person name="Pombert J.-F."/>
            <person name="Otis C."/>
            <person name="Turmel M."/>
        </authorList>
    </citation>
    <scope>NUCLEOTIDE SEQUENCE [LARGE SCALE GENOMIC DNA]</scope>
    <source>
        <strain evidence="12 13">RCC1871</strain>
    </source>
</reference>
<dbReference type="Pfam" id="PF00654">
    <property type="entry name" value="Voltage_CLC"/>
    <property type="match status" value="1"/>
</dbReference>
<keyword evidence="5" id="KW-0406">Ion transport</keyword>
<dbReference type="GO" id="GO:0005254">
    <property type="term" value="F:chloride channel activity"/>
    <property type="evidence" value="ECO:0007669"/>
    <property type="project" value="UniProtKB-KW"/>
</dbReference>
<accession>A0A7S3CH11</accession>
<keyword evidence="3" id="KW-0812">Transmembrane</keyword>
<dbReference type="CDD" id="cd00400">
    <property type="entry name" value="Voltage_gated_ClC"/>
    <property type="match status" value="1"/>
</dbReference>
<proteinExistence type="predicted"/>
<feature type="region of interest" description="Disordered" evidence="10">
    <location>
        <begin position="31"/>
        <end position="51"/>
    </location>
</feature>